<reference evidence="1 2" key="1">
    <citation type="submission" date="2016-04" db="EMBL/GenBank/DDBJ databases">
        <title>Genome analyses suggest a sexual origin of heterokaryosis in a supposedly ancient asexual fungus.</title>
        <authorList>
            <person name="Ropars J."/>
            <person name="Sedzielewska K."/>
            <person name="Noel J."/>
            <person name="Charron P."/>
            <person name="Farinelli L."/>
            <person name="Marton T."/>
            <person name="Kruger M."/>
            <person name="Pelin A."/>
            <person name="Brachmann A."/>
            <person name="Corradi N."/>
        </authorList>
    </citation>
    <scope>NUCLEOTIDE SEQUENCE [LARGE SCALE GENOMIC DNA]</scope>
    <source>
        <strain evidence="1 2">C2</strain>
    </source>
</reference>
<dbReference type="PANTHER" id="PTHR45786">
    <property type="entry name" value="DNA BINDING PROTEIN-LIKE"/>
    <property type="match status" value="1"/>
</dbReference>
<dbReference type="VEuPathDB" id="FungiDB:RhiirFUN_015056"/>
<dbReference type="AlphaFoldDB" id="A0A2N1N473"/>
<dbReference type="Proteomes" id="UP000233469">
    <property type="component" value="Unassembled WGS sequence"/>
</dbReference>
<name>A0A2N1N473_9GLOM</name>
<sequence length="299" mass="34770">MPGLDPMILGELQQILHDINPYVNQFRQAGNLLKHNPSLDLKLVITNNRTKDPRRYNTPNASEVAAIMIGNGQEIEHQNRDIVLQPHEGNIKRISELHCAYTPLHYVLMFPKGKDRWHPKIPIYNKNDNISIHDNNNEVLEIYTTTLHYFGRLFQQWIVDIRQISPYARNYNTPNASEVAAIMIGNGQEIEHQNRDIVLQPHEGNIKRISELHCAYTPLHYVLMFPRGEDGWHPKIPIYNKNDNISIHGNNNEVLEIYSDNDETDEKYVTAMNYFAYQLQIGHPNEATTLHYFGQLFQQ</sequence>
<accession>A0A2N1N473</accession>
<dbReference type="VEuPathDB" id="FungiDB:FUN_005205"/>
<evidence type="ECO:0000313" key="1">
    <source>
        <dbReference type="EMBL" id="PKK68658.1"/>
    </source>
</evidence>
<evidence type="ECO:0000313" key="2">
    <source>
        <dbReference type="Proteomes" id="UP000233469"/>
    </source>
</evidence>
<protein>
    <recommendedName>
        <fullName evidence="3">Helitron helicase-like domain-containing protein</fullName>
    </recommendedName>
</protein>
<gene>
    <name evidence="1" type="ORF">RhiirC2_781959</name>
</gene>
<dbReference type="PANTHER" id="PTHR45786:SF74">
    <property type="entry name" value="ATP-DEPENDENT DNA HELICASE"/>
    <property type="match status" value="1"/>
</dbReference>
<comment type="caution">
    <text evidence="1">The sequence shown here is derived from an EMBL/GenBank/DDBJ whole genome shotgun (WGS) entry which is preliminary data.</text>
</comment>
<proteinExistence type="predicted"/>
<evidence type="ECO:0008006" key="3">
    <source>
        <dbReference type="Google" id="ProtNLM"/>
    </source>
</evidence>
<reference evidence="1 2" key="2">
    <citation type="submission" date="2017-10" db="EMBL/GenBank/DDBJ databases">
        <title>Extensive intraspecific genome diversity in a model arbuscular mycorrhizal fungus.</title>
        <authorList>
            <person name="Chen E.C.H."/>
            <person name="Morin E."/>
            <person name="Baudet D."/>
            <person name="Noel J."/>
            <person name="Ndikumana S."/>
            <person name="Charron P."/>
            <person name="St-Onge C."/>
            <person name="Giorgi J."/>
            <person name="Grigoriev I.V."/>
            <person name="Roux C."/>
            <person name="Martin F.M."/>
            <person name="Corradi N."/>
        </authorList>
    </citation>
    <scope>NUCLEOTIDE SEQUENCE [LARGE SCALE GENOMIC DNA]</scope>
    <source>
        <strain evidence="1 2">C2</strain>
    </source>
</reference>
<dbReference type="VEuPathDB" id="FungiDB:RhiirA1_432908"/>
<organism evidence="1 2">
    <name type="scientific">Rhizophagus irregularis</name>
    <dbReference type="NCBI Taxonomy" id="588596"/>
    <lineage>
        <taxon>Eukaryota</taxon>
        <taxon>Fungi</taxon>
        <taxon>Fungi incertae sedis</taxon>
        <taxon>Mucoromycota</taxon>
        <taxon>Glomeromycotina</taxon>
        <taxon>Glomeromycetes</taxon>
        <taxon>Glomerales</taxon>
        <taxon>Glomeraceae</taxon>
        <taxon>Rhizophagus</taxon>
    </lineage>
</organism>
<dbReference type="EMBL" id="LLXL01000816">
    <property type="protein sequence ID" value="PKK68658.1"/>
    <property type="molecule type" value="Genomic_DNA"/>
</dbReference>